<name>A0A9W2XTC5_BETSP</name>
<evidence type="ECO:0000313" key="3">
    <source>
        <dbReference type="Proteomes" id="UP000515150"/>
    </source>
</evidence>
<dbReference type="RefSeq" id="XP_055365266.1">
    <property type="nucleotide sequence ID" value="XM_055509291.1"/>
</dbReference>
<dbReference type="Proteomes" id="UP000515150">
    <property type="component" value="Chromosome 5"/>
</dbReference>
<dbReference type="GO" id="GO:0016020">
    <property type="term" value="C:membrane"/>
    <property type="evidence" value="ECO:0007669"/>
    <property type="project" value="TreeGrafter"/>
</dbReference>
<dbReference type="InterPro" id="IPR022127">
    <property type="entry name" value="STIMATE/YPL162C"/>
</dbReference>
<evidence type="ECO:0000256" key="2">
    <source>
        <dbReference type="SAM" id="Phobius"/>
    </source>
</evidence>
<dbReference type="GeneID" id="114855570"/>
<dbReference type="PANTHER" id="PTHR31735">
    <property type="entry name" value="VACUOLAR MEMBRANE PROTEIN YPL162C"/>
    <property type="match status" value="1"/>
</dbReference>
<feature type="transmembrane region" description="Helical" evidence="2">
    <location>
        <begin position="167"/>
        <end position="191"/>
    </location>
</feature>
<feature type="compositionally biased region" description="Basic and acidic residues" evidence="1">
    <location>
        <begin position="244"/>
        <end position="253"/>
    </location>
</feature>
<feature type="transmembrane region" description="Helical" evidence="2">
    <location>
        <begin position="120"/>
        <end position="146"/>
    </location>
</feature>
<dbReference type="AlphaFoldDB" id="A0A9W2XTC5"/>
<keyword evidence="3" id="KW-1185">Reference proteome</keyword>
<feature type="transmembrane region" description="Helical" evidence="2">
    <location>
        <begin position="48"/>
        <end position="71"/>
    </location>
</feature>
<dbReference type="PANTHER" id="PTHR31735:SF2">
    <property type="entry name" value="STORE-OPERATED CALCIUM ENTRY REGULATOR STIMATE"/>
    <property type="match status" value="1"/>
</dbReference>
<dbReference type="Pfam" id="PF12400">
    <property type="entry name" value="STIMATE"/>
    <property type="match status" value="1"/>
</dbReference>
<keyword evidence="2" id="KW-1133">Transmembrane helix</keyword>
<gene>
    <name evidence="4" type="primary">stimate</name>
</gene>
<proteinExistence type="predicted"/>
<feature type="transmembrane region" description="Helical" evidence="2">
    <location>
        <begin position="91"/>
        <end position="108"/>
    </location>
</feature>
<keyword evidence="2" id="KW-0812">Transmembrane</keyword>
<organism evidence="3 4">
    <name type="scientific">Betta splendens</name>
    <name type="common">Siamese fighting fish</name>
    <dbReference type="NCBI Taxonomy" id="158456"/>
    <lineage>
        <taxon>Eukaryota</taxon>
        <taxon>Metazoa</taxon>
        <taxon>Chordata</taxon>
        <taxon>Craniata</taxon>
        <taxon>Vertebrata</taxon>
        <taxon>Euteleostomi</taxon>
        <taxon>Actinopterygii</taxon>
        <taxon>Neopterygii</taxon>
        <taxon>Teleostei</taxon>
        <taxon>Neoteleostei</taxon>
        <taxon>Acanthomorphata</taxon>
        <taxon>Anabantaria</taxon>
        <taxon>Anabantiformes</taxon>
        <taxon>Anabantoidei</taxon>
        <taxon>Osphronemidae</taxon>
        <taxon>Betta</taxon>
    </lineage>
</organism>
<feature type="transmembrane region" description="Helical" evidence="2">
    <location>
        <begin position="211"/>
        <end position="234"/>
    </location>
</feature>
<evidence type="ECO:0000256" key="1">
    <source>
        <dbReference type="SAM" id="MobiDB-lite"/>
    </source>
</evidence>
<sequence length="285" mass="32126">MAAVSRVSMLSQLGDVAPPGPGAPGLPAVANTSVPSSPTPGANNRGCALMGSFGIFLQGLLAVMAFSILMLKRLREPKHERRPWRIWFLDTSKQAIGMLFIHFANVYLSGLTEDDPCTLYLINFLLDASLGMLLIYAGVRAVSAIVEWRQWDSLRFGEYGEPVQCTAWLGQCILYILIMMFEKVLIMLVLLNPQWKQLALHNPIKNPELELAIVMLIVPFFVNTLMFWVVDNFLMKKHRTKAKLEEREEDSRGNSKVRYRRALSHDDSESEASVSMLPDPFLSRR</sequence>
<keyword evidence="2" id="KW-0472">Membrane</keyword>
<feature type="region of interest" description="Disordered" evidence="1">
    <location>
        <begin position="244"/>
        <end position="285"/>
    </location>
</feature>
<reference evidence="4" key="1">
    <citation type="submission" date="2025-08" db="UniProtKB">
        <authorList>
            <consortium name="RefSeq"/>
        </authorList>
    </citation>
    <scope>IDENTIFICATION</scope>
</reference>
<accession>A0A9W2XTC5</accession>
<evidence type="ECO:0000313" key="4">
    <source>
        <dbReference type="RefSeq" id="XP_055365266.1"/>
    </source>
</evidence>
<dbReference type="GO" id="GO:0005246">
    <property type="term" value="F:calcium channel regulator activity"/>
    <property type="evidence" value="ECO:0007669"/>
    <property type="project" value="TreeGrafter"/>
</dbReference>
<protein>
    <submittedName>
        <fullName evidence="4">Store-operated calcium entry regulator STIMATE isoform X2</fullName>
    </submittedName>
</protein>
<dbReference type="CTD" id="375346"/>
<dbReference type="GO" id="GO:0032541">
    <property type="term" value="C:cortical endoplasmic reticulum"/>
    <property type="evidence" value="ECO:0007669"/>
    <property type="project" value="TreeGrafter"/>
</dbReference>